<comment type="caution">
    <text evidence="2">The sequence shown here is derived from an EMBL/GenBank/DDBJ whole genome shotgun (WGS) entry which is preliminary data.</text>
</comment>
<reference evidence="2 3" key="1">
    <citation type="journal article" date="2021" name="J. Hered.">
        <title>A chromosome-level genome assembly of the parasitoid wasp, Cotesia glomerata (Hymenoptera: Braconidae).</title>
        <authorList>
            <person name="Pinto B.J."/>
            <person name="Weis J.J."/>
            <person name="Gamble T."/>
            <person name="Ode P.J."/>
            <person name="Paul R."/>
            <person name="Zaspel J.M."/>
        </authorList>
    </citation>
    <scope>NUCLEOTIDE SEQUENCE [LARGE SCALE GENOMIC DNA]</scope>
    <source>
        <strain evidence="2">CgM1</strain>
    </source>
</reference>
<proteinExistence type="predicted"/>
<protein>
    <recommendedName>
        <fullName evidence="1">MATH domain-containing protein</fullName>
    </recommendedName>
</protein>
<keyword evidence="3" id="KW-1185">Reference proteome</keyword>
<name>A0AAV7I3T8_COTGL</name>
<gene>
    <name evidence="2" type="ORF">KQX54_018211</name>
</gene>
<evidence type="ECO:0000259" key="1">
    <source>
        <dbReference type="PROSITE" id="PS50144"/>
    </source>
</evidence>
<evidence type="ECO:0000313" key="3">
    <source>
        <dbReference type="Proteomes" id="UP000826195"/>
    </source>
</evidence>
<dbReference type="Pfam" id="PF00917">
    <property type="entry name" value="MATH"/>
    <property type="match status" value="1"/>
</dbReference>
<dbReference type="InterPro" id="IPR008974">
    <property type="entry name" value="TRAF-like"/>
</dbReference>
<dbReference type="InterPro" id="IPR002083">
    <property type="entry name" value="MATH/TRAF_dom"/>
</dbReference>
<dbReference type="Gene3D" id="2.60.210.10">
    <property type="entry name" value="Apoptosis, Tumor Necrosis Factor Receptor Associated Protein 2, Chain A"/>
    <property type="match status" value="3"/>
</dbReference>
<organism evidence="2 3">
    <name type="scientific">Cotesia glomerata</name>
    <name type="common">Lepidopteran parasitic wasp</name>
    <name type="synonym">Apanteles glomeratus</name>
    <dbReference type="NCBI Taxonomy" id="32391"/>
    <lineage>
        <taxon>Eukaryota</taxon>
        <taxon>Metazoa</taxon>
        <taxon>Ecdysozoa</taxon>
        <taxon>Arthropoda</taxon>
        <taxon>Hexapoda</taxon>
        <taxon>Insecta</taxon>
        <taxon>Pterygota</taxon>
        <taxon>Neoptera</taxon>
        <taxon>Endopterygota</taxon>
        <taxon>Hymenoptera</taxon>
        <taxon>Apocrita</taxon>
        <taxon>Ichneumonoidea</taxon>
        <taxon>Braconidae</taxon>
        <taxon>Microgastrinae</taxon>
        <taxon>Cotesia</taxon>
    </lineage>
</organism>
<dbReference type="EMBL" id="JAHXZJ010002609">
    <property type="protein sequence ID" value="KAH0540544.1"/>
    <property type="molecule type" value="Genomic_DNA"/>
</dbReference>
<feature type="domain" description="MATH" evidence="1">
    <location>
        <begin position="101"/>
        <end position="229"/>
    </location>
</feature>
<dbReference type="Pfam" id="PF22486">
    <property type="entry name" value="MATH_2"/>
    <property type="match status" value="2"/>
</dbReference>
<dbReference type="AlphaFoldDB" id="A0AAV7I3T8"/>
<dbReference type="PANTHER" id="PTHR47022:SF1">
    <property type="entry name" value="BTB AND MATH DOMAIN-CONTAINING PROTEIN 36-RELATED"/>
    <property type="match status" value="1"/>
</dbReference>
<dbReference type="Proteomes" id="UP000826195">
    <property type="component" value="Unassembled WGS sequence"/>
</dbReference>
<evidence type="ECO:0000313" key="2">
    <source>
        <dbReference type="EMBL" id="KAH0540544.1"/>
    </source>
</evidence>
<accession>A0AAV7I3T8</accession>
<dbReference type="PROSITE" id="PS50144">
    <property type="entry name" value="MATH"/>
    <property type="match status" value="2"/>
</dbReference>
<sequence>MNPKRLKFTVTESKFKFTVDHISKIKDSISSPQCVIQHLPWNIIVKPEYETQKERQPLGLSIICEGNNTKNWTCLADVQFSLYSSKKNRRPFSRLNNSLTEVRFRHTYKNILNMQEPLTLGPFIAYDLAWKILVKPPSMIVSVEPKSIGLFLQCNNEVHSDTWSCRARAVLGICSRTEKNDDTISRTIEHTFCSKRNTAGWDSLVLWKDLLDAGKQYIKDDSIIVQAHVFPEEFNLCAYLSVREATFWFTVKNISTLNEIQSSLPCFIANMPWKIRIGPVKINGQKSLSFFLNCNETNNVIAWSCNADAELRIVPCNDDQKPFTRKLFPRIYSVGHDSWGTKNFMMWDDLVNPEKGFIEDDSVIFEAYVKVID</sequence>
<dbReference type="PANTHER" id="PTHR47022">
    <property type="entry name" value="BTB AND MATH DOMAIN-CONTAINING PROTEIN 36-RELATED"/>
    <property type="match status" value="1"/>
</dbReference>
<dbReference type="SMART" id="SM00061">
    <property type="entry name" value="MATH"/>
    <property type="match status" value="2"/>
</dbReference>
<feature type="domain" description="MATH" evidence="1">
    <location>
        <begin position="244"/>
        <end position="369"/>
    </location>
</feature>
<dbReference type="SUPFAM" id="SSF49599">
    <property type="entry name" value="TRAF domain-like"/>
    <property type="match status" value="3"/>
</dbReference>